<dbReference type="EMBL" id="JAVRES010000001">
    <property type="protein sequence ID" value="MDT0433967.1"/>
    <property type="molecule type" value="Genomic_DNA"/>
</dbReference>
<organism evidence="3 4">
    <name type="scientific">Streptomyces doudnae</name>
    <dbReference type="NCBI Taxonomy" id="3075536"/>
    <lineage>
        <taxon>Bacteria</taxon>
        <taxon>Bacillati</taxon>
        <taxon>Actinomycetota</taxon>
        <taxon>Actinomycetes</taxon>
        <taxon>Kitasatosporales</taxon>
        <taxon>Streptomycetaceae</taxon>
        <taxon>Streptomyces</taxon>
    </lineage>
</organism>
<dbReference type="InterPro" id="IPR023210">
    <property type="entry name" value="NADP_OxRdtase_dom"/>
</dbReference>
<dbReference type="Gene3D" id="3.20.20.100">
    <property type="entry name" value="NADP-dependent oxidoreductase domain"/>
    <property type="match status" value="1"/>
</dbReference>
<accession>A0ABD5EH20</accession>
<evidence type="ECO:0000259" key="2">
    <source>
        <dbReference type="Pfam" id="PF00248"/>
    </source>
</evidence>
<proteinExistence type="predicted"/>
<dbReference type="InterPro" id="IPR036812">
    <property type="entry name" value="NAD(P)_OxRdtase_dom_sf"/>
</dbReference>
<dbReference type="SUPFAM" id="SSF51430">
    <property type="entry name" value="NAD(P)-linked oxidoreductase"/>
    <property type="match status" value="1"/>
</dbReference>
<dbReference type="CDD" id="cd19074">
    <property type="entry name" value="Aldo_ket_red_shaker-like"/>
    <property type="match status" value="1"/>
</dbReference>
<dbReference type="GO" id="GO:0016491">
    <property type="term" value="F:oxidoreductase activity"/>
    <property type="evidence" value="ECO:0007669"/>
    <property type="project" value="UniProtKB-KW"/>
</dbReference>
<dbReference type="InterPro" id="IPR050523">
    <property type="entry name" value="AKR_Detox_Biosynth"/>
</dbReference>
<feature type="domain" description="NADP-dependent oxidoreductase" evidence="2">
    <location>
        <begin position="15"/>
        <end position="310"/>
    </location>
</feature>
<dbReference type="RefSeq" id="WP_093830156.1">
    <property type="nucleotide sequence ID" value="NZ_JAVRES010000001.1"/>
</dbReference>
<keyword evidence="1" id="KW-0560">Oxidoreductase</keyword>
<dbReference type="AlphaFoldDB" id="A0ABD5EH20"/>
<gene>
    <name evidence="3" type="ORF">RM877_04670</name>
</gene>
<sequence length="332" mass="35527">MRYRKLGSSDLEVSEISLGSWLTYSGGVEADRTRACTEAAFDAGITFFDTANVYGRGAAESAWGEILSAHPRDSYVLATKVWGQMSDDPADRGLAPAQIARQIDASLTRLRTDHVDLYQAHRFDPDVPIEDTVEALQKVVQQGKARYLGFSEWTPEQIGAAIAIAGPELFVSSQPQYSMLWQAPEAEVFGLCADNGIGQVVWSPLAQGVLTGKYRPGEPVPEDSRFASESMGVARDIVYHDDALEAVQRLVPVAEGAGLTLPTLALAWVLRRGEVASAITGASRPEQVHANAAASGVRLTDDVLAAVDEALGDVPVTGPTLASLARAGVRHR</sequence>
<protein>
    <submittedName>
        <fullName evidence="3">Aldo/keto reductase family protein</fullName>
    </submittedName>
</protein>
<evidence type="ECO:0000256" key="1">
    <source>
        <dbReference type="ARBA" id="ARBA00023002"/>
    </source>
</evidence>
<name>A0ABD5EH20_9ACTN</name>
<reference evidence="4" key="1">
    <citation type="submission" date="2023-07" db="EMBL/GenBank/DDBJ databases">
        <title>30 novel species of actinomycetes from the DSMZ collection.</title>
        <authorList>
            <person name="Nouioui I."/>
        </authorList>
    </citation>
    <scope>NUCLEOTIDE SEQUENCE [LARGE SCALE GENOMIC DNA]</scope>
    <source>
        <strain evidence="4">DSM 41981</strain>
    </source>
</reference>
<dbReference type="PANTHER" id="PTHR43364">
    <property type="entry name" value="NADH-SPECIFIC METHYLGLYOXAL REDUCTASE-RELATED"/>
    <property type="match status" value="1"/>
</dbReference>
<dbReference type="Proteomes" id="UP001183535">
    <property type="component" value="Unassembled WGS sequence"/>
</dbReference>
<keyword evidence="4" id="KW-1185">Reference proteome</keyword>
<dbReference type="PANTHER" id="PTHR43364:SF4">
    <property type="entry name" value="NAD(P)-LINKED OXIDOREDUCTASE SUPERFAMILY PROTEIN"/>
    <property type="match status" value="1"/>
</dbReference>
<evidence type="ECO:0000313" key="3">
    <source>
        <dbReference type="EMBL" id="MDT0433967.1"/>
    </source>
</evidence>
<comment type="caution">
    <text evidence="3">The sequence shown here is derived from an EMBL/GenBank/DDBJ whole genome shotgun (WGS) entry which is preliminary data.</text>
</comment>
<evidence type="ECO:0000313" key="4">
    <source>
        <dbReference type="Proteomes" id="UP001183535"/>
    </source>
</evidence>
<dbReference type="Pfam" id="PF00248">
    <property type="entry name" value="Aldo_ket_red"/>
    <property type="match status" value="1"/>
</dbReference>